<dbReference type="AlphaFoldDB" id="A0A5B8RVG0"/>
<name>A0A5B8RVG0_9BURK</name>
<gene>
    <name evidence="3" type="ORF">FOZ74_11030</name>
</gene>
<protein>
    <submittedName>
        <fullName evidence="3">DUF3014 domain-containing protein</fullName>
    </submittedName>
</protein>
<keyword evidence="2" id="KW-0472">Membrane</keyword>
<dbReference type="RefSeq" id="WP_146913118.1">
    <property type="nucleotide sequence ID" value="NZ_CP042344.1"/>
</dbReference>
<dbReference type="Pfam" id="PF11219">
    <property type="entry name" value="DUF3014"/>
    <property type="match status" value="1"/>
</dbReference>
<dbReference type="Proteomes" id="UP000321199">
    <property type="component" value="Chromosome"/>
</dbReference>
<feature type="compositionally biased region" description="Low complexity" evidence="1">
    <location>
        <begin position="45"/>
        <end position="70"/>
    </location>
</feature>
<sequence>MPQSDPTELRPPRPRSRRGPGWLLLLVLLAAGIGWYAWNVRSSASGAAAPGATDTQQAAVQQPAPTDAAPGAEPQEGEIQNPIEEPLGEQAVLPALDESDVDVGKELAQLLGGQRAGAFLQLDAFVRRAVATVDNLAREQAPARMWPVHPMPGRFTVHEQGGAQRIAAENSARYEAFVALAESVPAAAAAQLYARLYPLFQVAYEELGYPGKYFNDRLVAVIDHLMASPEPAEPPAVHLVSVAGQVQSLQPWVRYEFLDPQLQQLSAGQKIMVRVGLDKERRLKRVLAGLRAQVAKAAPPKAGQ</sequence>
<evidence type="ECO:0000256" key="2">
    <source>
        <dbReference type="SAM" id="Phobius"/>
    </source>
</evidence>
<dbReference type="OrthoDB" id="5502479at2"/>
<evidence type="ECO:0000313" key="3">
    <source>
        <dbReference type="EMBL" id="QEA13526.1"/>
    </source>
</evidence>
<dbReference type="EMBL" id="CP042344">
    <property type="protein sequence ID" value="QEA13526.1"/>
    <property type="molecule type" value="Genomic_DNA"/>
</dbReference>
<organism evidence="3 4">
    <name type="scientific">Comamonas flocculans</name>
    <dbReference type="NCBI Taxonomy" id="2597701"/>
    <lineage>
        <taxon>Bacteria</taxon>
        <taxon>Pseudomonadati</taxon>
        <taxon>Pseudomonadota</taxon>
        <taxon>Betaproteobacteria</taxon>
        <taxon>Burkholderiales</taxon>
        <taxon>Comamonadaceae</taxon>
        <taxon>Comamonas</taxon>
    </lineage>
</organism>
<keyword evidence="2" id="KW-1133">Transmembrane helix</keyword>
<evidence type="ECO:0000313" key="4">
    <source>
        <dbReference type="Proteomes" id="UP000321199"/>
    </source>
</evidence>
<dbReference type="KEGG" id="cof:FOZ74_11030"/>
<proteinExistence type="predicted"/>
<keyword evidence="2" id="KW-0812">Transmembrane</keyword>
<feature type="transmembrane region" description="Helical" evidence="2">
    <location>
        <begin position="21"/>
        <end position="38"/>
    </location>
</feature>
<dbReference type="InterPro" id="IPR021382">
    <property type="entry name" value="DUF3014"/>
</dbReference>
<accession>A0A5B8RVG0</accession>
<reference evidence="3 4" key="1">
    <citation type="submission" date="2019-07" db="EMBL/GenBank/DDBJ databases">
        <title>Complete genome sequence of Comamonas sp. NLF 7-7 isolated from livestock.</title>
        <authorList>
            <person name="Kim D.H."/>
            <person name="Kim J.G."/>
        </authorList>
    </citation>
    <scope>NUCLEOTIDE SEQUENCE [LARGE SCALE GENOMIC DNA]</scope>
    <source>
        <strain evidence="3 4">NLF 7-7</strain>
    </source>
</reference>
<keyword evidence="4" id="KW-1185">Reference proteome</keyword>
<feature type="region of interest" description="Disordered" evidence="1">
    <location>
        <begin position="45"/>
        <end position="79"/>
    </location>
</feature>
<evidence type="ECO:0000256" key="1">
    <source>
        <dbReference type="SAM" id="MobiDB-lite"/>
    </source>
</evidence>